<dbReference type="InterPro" id="IPR011990">
    <property type="entry name" value="TPR-like_helical_dom_sf"/>
</dbReference>
<dbReference type="GO" id="GO:0003677">
    <property type="term" value="F:DNA binding"/>
    <property type="evidence" value="ECO:0007669"/>
    <property type="project" value="UniProtKB-KW"/>
</dbReference>
<sequence>MSIGTKVRQYREAKNWSQEDLAIRLDTTQTTISNIESDKNIPNSLLLSKMAKELEVDINDLLNDSSNNIMSNNEFSDHAVAAVNQYNPIFNIQSPEITESILKNQEQITKLIELQSKLIERLLKK</sequence>
<evidence type="ECO:0000259" key="2">
    <source>
        <dbReference type="PROSITE" id="PS50943"/>
    </source>
</evidence>
<reference evidence="3 4" key="1">
    <citation type="submission" date="2019-07" db="EMBL/GenBank/DDBJ databases">
        <title>Whole genome shotgun sequence of Chryseobacterium lathyri NBRC 105250.</title>
        <authorList>
            <person name="Hosoyama A."/>
            <person name="Uohara A."/>
            <person name="Ohji S."/>
            <person name="Ichikawa N."/>
        </authorList>
    </citation>
    <scope>NUCLEOTIDE SEQUENCE [LARGE SCALE GENOMIC DNA]</scope>
    <source>
        <strain evidence="3 4">NBRC 105250</strain>
    </source>
</reference>
<dbReference type="SUPFAM" id="SSF47413">
    <property type="entry name" value="lambda repressor-like DNA-binding domains"/>
    <property type="match status" value="1"/>
</dbReference>
<organism evidence="3 4">
    <name type="scientific">Chryseobacterium lathyri</name>
    <dbReference type="NCBI Taxonomy" id="395933"/>
    <lineage>
        <taxon>Bacteria</taxon>
        <taxon>Pseudomonadati</taxon>
        <taxon>Bacteroidota</taxon>
        <taxon>Flavobacteriia</taxon>
        <taxon>Flavobacteriales</taxon>
        <taxon>Weeksellaceae</taxon>
        <taxon>Chryseobacterium group</taxon>
        <taxon>Chryseobacterium</taxon>
    </lineage>
</organism>
<gene>
    <name evidence="3" type="ORF">CLA01_28890</name>
</gene>
<dbReference type="PANTHER" id="PTHR46558:SF15">
    <property type="entry name" value="HELIX-TURN-HELIX DOMAIN PROTEIN"/>
    <property type="match status" value="1"/>
</dbReference>
<dbReference type="OrthoDB" id="959032at2"/>
<feature type="domain" description="HTH cro/C1-type" evidence="2">
    <location>
        <begin position="7"/>
        <end position="61"/>
    </location>
</feature>
<dbReference type="InterPro" id="IPR001387">
    <property type="entry name" value="Cro/C1-type_HTH"/>
</dbReference>
<protein>
    <recommendedName>
        <fullName evidence="2">HTH cro/C1-type domain-containing protein</fullName>
    </recommendedName>
</protein>
<evidence type="ECO:0000313" key="4">
    <source>
        <dbReference type="Proteomes" id="UP000321150"/>
    </source>
</evidence>
<dbReference type="AlphaFoldDB" id="A0A511YC93"/>
<dbReference type="RefSeq" id="WP_111958033.1">
    <property type="nucleotide sequence ID" value="NZ_BJYI01000010.1"/>
</dbReference>
<dbReference type="Proteomes" id="UP000321150">
    <property type="component" value="Unassembled WGS sequence"/>
</dbReference>
<dbReference type="SMART" id="SM00530">
    <property type="entry name" value="HTH_XRE"/>
    <property type="match status" value="1"/>
</dbReference>
<dbReference type="Gene3D" id="1.25.40.10">
    <property type="entry name" value="Tetratricopeptide repeat domain"/>
    <property type="match status" value="1"/>
</dbReference>
<dbReference type="PANTHER" id="PTHR46558">
    <property type="entry name" value="TRACRIPTIONAL REGULATORY PROTEIN-RELATED-RELATED"/>
    <property type="match status" value="1"/>
</dbReference>
<comment type="caution">
    <text evidence="3">The sequence shown here is derived from an EMBL/GenBank/DDBJ whole genome shotgun (WGS) entry which is preliminary data.</text>
</comment>
<evidence type="ECO:0000256" key="1">
    <source>
        <dbReference type="ARBA" id="ARBA00023125"/>
    </source>
</evidence>
<accession>A0A511YC93</accession>
<dbReference type="PROSITE" id="PS50943">
    <property type="entry name" value="HTH_CROC1"/>
    <property type="match status" value="1"/>
</dbReference>
<dbReference type="Pfam" id="PF01381">
    <property type="entry name" value="HTH_3"/>
    <property type="match status" value="1"/>
</dbReference>
<name>A0A511YC93_9FLAO</name>
<proteinExistence type="predicted"/>
<dbReference type="EMBL" id="BJYI01000010">
    <property type="protein sequence ID" value="GEN72817.1"/>
    <property type="molecule type" value="Genomic_DNA"/>
</dbReference>
<dbReference type="CDD" id="cd00093">
    <property type="entry name" value="HTH_XRE"/>
    <property type="match status" value="1"/>
</dbReference>
<keyword evidence="1" id="KW-0238">DNA-binding</keyword>
<evidence type="ECO:0000313" key="3">
    <source>
        <dbReference type="EMBL" id="GEN72817.1"/>
    </source>
</evidence>
<dbReference type="InterPro" id="IPR010982">
    <property type="entry name" value="Lambda_DNA-bd_dom_sf"/>
</dbReference>